<dbReference type="AlphaFoldDB" id="A0A9D1IT59"/>
<dbReference type="PANTHER" id="PTHR33164:SF92">
    <property type="entry name" value="MARR-FAMILY TRANSCRIPTIONAL REGULATOR"/>
    <property type="match status" value="1"/>
</dbReference>
<dbReference type="SUPFAM" id="SSF46785">
    <property type="entry name" value="Winged helix' DNA-binding domain"/>
    <property type="match status" value="1"/>
</dbReference>
<protein>
    <submittedName>
        <fullName evidence="2">MarR family transcriptional regulator</fullName>
    </submittedName>
</protein>
<dbReference type="InterPro" id="IPR039422">
    <property type="entry name" value="MarR/SlyA-like"/>
</dbReference>
<reference evidence="2" key="1">
    <citation type="submission" date="2020-10" db="EMBL/GenBank/DDBJ databases">
        <authorList>
            <person name="Gilroy R."/>
        </authorList>
    </citation>
    <scope>NUCLEOTIDE SEQUENCE</scope>
    <source>
        <strain evidence="2">CHK191-8634</strain>
    </source>
</reference>
<dbReference type="InterPro" id="IPR036388">
    <property type="entry name" value="WH-like_DNA-bd_sf"/>
</dbReference>
<feature type="domain" description="HTH marR-type" evidence="1">
    <location>
        <begin position="1"/>
        <end position="119"/>
    </location>
</feature>
<sequence length="130" mass="14430">MEETAISAGLDVHITPPEIRIIDKIGPEGSEKMGSVARALGITLATLTVACDKLERKELIVRQRDPQDKRTVRISLTPSGLVAYHYHDAFQRELIDVMLGGLSDDEQQALLHGIRNLTKYLVEIPDGQKE</sequence>
<dbReference type="InterPro" id="IPR036390">
    <property type="entry name" value="WH_DNA-bd_sf"/>
</dbReference>
<dbReference type="InterPro" id="IPR000835">
    <property type="entry name" value="HTH_MarR-typ"/>
</dbReference>
<dbReference type="Pfam" id="PF01047">
    <property type="entry name" value="MarR"/>
    <property type="match status" value="1"/>
</dbReference>
<dbReference type="PANTHER" id="PTHR33164">
    <property type="entry name" value="TRANSCRIPTIONAL REGULATOR, MARR FAMILY"/>
    <property type="match status" value="1"/>
</dbReference>
<reference evidence="2" key="2">
    <citation type="journal article" date="2021" name="PeerJ">
        <title>Extensive microbial diversity within the chicken gut microbiome revealed by metagenomics and culture.</title>
        <authorList>
            <person name="Gilroy R."/>
            <person name="Ravi A."/>
            <person name="Getino M."/>
            <person name="Pursley I."/>
            <person name="Horton D.L."/>
            <person name="Alikhan N.F."/>
            <person name="Baker D."/>
            <person name="Gharbi K."/>
            <person name="Hall N."/>
            <person name="Watson M."/>
            <person name="Adriaenssens E.M."/>
            <person name="Foster-Nyarko E."/>
            <person name="Jarju S."/>
            <person name="Secka A."/>
            <person name="Antonio M."/>
            <person name="Oren A."/>
            <person name="Chaudhuri R.R."/>
            <person name="La Ragione R."/>
            <person name="Hildebrand F."/>
            <person name="Pallen M.J."/>
        </authorList>
    </citation>
    <scope>NUCLEOTIDE SEQUENCE</scope>
    <source>
        <strain evidence="2">CHK191-8634</strain>
    </source>
</reference>
<organism evidence="2 3">
    <name type="scientific">Candidatus Ventrousia excrementavium</name>
    <dbReference type="NCBI Taxonomy" id="2840961"/>
    <lineage>
        <taxon>Bacteria</taxon>
        <taxon>Bacillati</taxon>
        <taxon>Bacillota</taxon>
        <taxon>Clostridia</taxon>
        <taxon>Eubacteriales</taxon>
        <taxon>Clostridiaceae</taxon>
        <taxon>Clostridiaceae incertae sedis</taxon>
        <taxon>Candidatus Ventrousia</taxon>
    </lineage>
</organism>
<dbReference type="PRINTS" id="PR00598">
    <property type="entry name" value="HTHMARR"/>
</dbReference>
<evidence type="ECO:0000259" key="1">
    <source>
        <dbReference type="PROSITE" id="PS50995"/>
    </source>
</evidence>
<gene>
    <name evidence="2" type="ORF">IAB67_01165</name>
</gene>
<dbReference type="PROSITE" id="PS50995">
    <property type="entry name" value="HTH_MARR_2"/>
    <property type="match status" value="1"/>
</dbReference>
<dbReference type="SMART" id="SM00347">
    <property type="entry name" value="HTH_MARR"/>
    <property type="match status" value="1"/>
</dbReference>
<evidence type="ECO:0000313" key="3">
    <source>
        <dbReference type="Proteomes" id="UP000824073"/>
    </source>
</evidence>
<accession>A0A9D1IT59</accession>
<evidence type="ECO:0000313" key="2">
    <source>
        <dbReference type="EMBL" id="HIU42888.1"/>
    </source>
</evidence>
<name>A0A9D1IT59_9CLOT</name>
<dbReference type="Proteomes" id="UP000824073">
    <property type="component" value="Unassembled WGS sequence"/>
</dbReference>
<dbReference type="GO" id="GO:0003700">
    <property type="term" value="F:DNA-binding transcription factor activity"/>
    <property type="evidence" value="ECO:0007669"/>
    <property type="project" value="InterPro"/>
</dbReference>
<proteinExistence type="predicted"/>
<dbReference type="Gene3D" id="1.10.10.10">
    <property type="entry name" value="Winged helix-like DNA-binding domain superfamily/Winged helix DNA-binding domain"/>
    <property type="match status" value="1"/>
</dbReference>
<comment type="caution">
    <text evidence="2">The sequence shown here is derived from an EMBL/GenBank/DDBJ whole genome shotgun (WGS) entry which is preliminary data.</text>
</comment>
<dbReference type="GO" id="GO:0006950">
    <property type="term" value="P:response to stress"/>
    <property type="evidence" value="ECO:0007669"/>
    <property type="project" value="TreeGrafter"/>
</dbReference>
<dbReference type="EMBL" id="DVMR01000013">
    <property type="protein sequence ID" value="HIU42888.1"/>
    <property type="molecule type" value="Genomic_DNA"/>
</dbReference>